<name>A0A167U3J8_9AGAM</name>
<feature type="compositionally biased region" description="Polar residues" evidence="1">
    <location>
        <begin position="69"/>
        <end position="82"/>
    </location>
</feature>
<protein>
    <submittedName>
        <fullName evidence="2">Uncharacterized protein</fullName>
    </submittedName>
</protein>
<evidence type="ECO:0000313" key="2">
    <source>
        <dbReference type="EMBL" id="KZP03557.1"/>
    </source>
</evidence>
<proteinExistence type="predicted"/>
<keyword evidence="3" id="KW-1185">Reference proteome</keyword>
<evidence type="ECO:0000256" key="1">
    <source>
        <dbReference type="SAM" id="MobiDB-lite"/>
    </source>
</evidence>
<accession>A0A167U3J8</accession>
<gene>
    <name evidence="2" type="ORF">FIBSPDRAFT_467306</name>
</gene>
<reference evidence="2 3" key="1">
    <citation type="journal article" date="2016" name="Mol. Biol. Evol.">
        <title>Comparative Genomics of Early-Diverging Mushroom-Forming Fungi Provides Insights into the Origins of Lignocellulose Decay Capabilities.</title>
        <authorList>
            <person name="Nagy L.G."/>
            <person name="Riley R."/>
            <person name="Tritt A."/>
            <person name="Adam C."/>
            <person name="Daum C."/>
            <person name="Floudas D."/>
            <person name="Sun H."/>
            <person name="Yadav J.S."/>
            <person name="Pangilinan J."/>
            <person name="Larsson K.H."/>
            <person name="Matsuura K."/>
            <person name="Barry K."/>
            <person name="Labutti K."/>
            <person name="Kuo R."/>
            <person name="Ohm R.A."/>
            <person name="Bhattacharya S.S."/>
            <person name="Shirouzu T."/>
            <person name="Yoshinaga Y."/>
            <person name="Martin F.M."/>
            <person name="Grigoriev I.V."/>
            <person name="Hibbett D.S."/>
        </authorList>
    </citation>
    <scope>NUCLEOTIDE SEQUENCE [LARGE SCALE GENOMIC DNA]</scope>
    <source>
        <strain evidence="2 3">CBS 109695</strain>
    </source>
</reference>
<dbReference type="AlphaFoldDB" id="A0A167U3J8"/>
<feature type="region of interest" description="Disordered" evidence="1">
    <location>
        <begin position="14"/>
        <end position="91"/>
    </location>
</feature>
<dbReference type="EMBL" id="KV418043">
    <property type="protein sequence ID" value="KZP03557.1"/>
    <property type="molecule type" value="Genomic_DNA"/>
</dbReference>
<dbReference type="Proteomes" id="UP000076532">
    <property type="component" value="Unassembled WGS sequence"/>
</dbReference>
<sequence>MPILRVCIGQMYANSMNKPGRRHHLEPFPKAARRTYTRSPSPPASDTASPQSPASPLPSPPSTAANSPGITSTRFGCRSRPTSTEHTKKHE</sequence>
<organism evidence="2 3">
    <name type="scientific">Athelia psychrophila</name>
    <dbReference type="NCBI Taxonomy" id="1759441"/>
    <lineage>
        <taxon>Eukaryota</taxon>
        <taxon>Fungi</taxon>
        <taxon>Dikarya</taxon>
        <taxon>Basidiomycota</taxon>
        <taxon>Agaricomycotina</taxon>
        <taxon>Agaricomycetes</taxon>
        <taxon>Agaricomycetidae</taxon>
        <taxon>Atheliales</taxon>
        <taxon>Atheliaceae</taxon>
        <taxon>Athelia</taxon>
    </lineage>
</organism>
<evidence type="ECO:0000313" key="3">
    <source>
        <dbReference type="Proteomes" id="UP000076532"/>
    </source>
</evidence>